<dbReference type="RefSeq" id="WP_114834082.1">
    <property type="nucleotide sequence ID" value="NZ_LR699114.1"/>
</dbReference>
<evidence type="ECO:0000256" key="1">
    <source>
        <dbReference type="SAM" id="MobiDB-lite"/>
    </source>
</evidence>
<feature type="compositionally biased region" description="Polar residues" evidence="1">
    <location>
        <begin position="70"/>
        <end position="80"/>
    </location>
</feature>
<protein>
    <recommendedName>
        <fullName evidence="5">YD repeat-containing protein</fullName>
    </recommendedName>
</protein>
<keyword evidence="4" id="KW-1185">Reference proteome</keyword>
<feature type="signal peptide" evidence="2">
    <location>
        <begin position="1"/>
        <end position="22"/>
    </location>
</feature>
<proteinExistence type="predicted"/>
<dbReference type="AlphaFoldDB" id="A0A370GNC0"/>
<evidence type="ECO:0000256" key="2">
    <source>
        <dbReference type="SAM" id="SignalP"/>
    </source>
</evidence>
<dbReference type="EMBL" id="QQAX01000007">
    <property type="protein sequence ID" value="RDI45222.1"/>
    <property type="molecule type" value="Genomic_DNA"/>
</dbReference>
<evidence type="ECO:0000313" key="4">
    <source>
        <dbReference type="Proteomes" id="UP000254720"/>
    </source>
</evidence>
<reference evidence="3 4" key="1">
    <citation type="submission" date="2018-07" db="EMBL/GenBank/DDBJ databases">
        <title>Genomic Encyclopedia of Type Strains, Phase IV (KMG-IV): sequencing the most valuable type-strain genomes for metagenomic binning, comparative biology and taxonomic classification.</title>
        <authorList>
            <person name="Goeker M."/>
        </authorList>
    </citation>
    <scope>NUCLEOTIDE SEQUENCE [LARGE SCALE GENOMIC DNA]</scope>
    <source>
        <strain evidence="3 4">DSM 16500</strain>
    </source>
</reference>
<feature type="region of interest" description="Disordered" evidence="1">
    <location>
        <begin position="70"/>
        <end position="91"/>
    </location>
</feature>
<name>A0A370GNC0_9COXI</name>
<organism evidence="3 4">
    <name type="scientific">Aquicella lusitana</name>
    <dbReference type="NCBI Taxonomy" id="254246"/>
    <lineage>
        <taxon>Bacteria</taxon>
        <taxon>Pseudomonadati</taxon>
        <taxon>Pseudomonadota</taxon>
        <taxon>Gammaproteobacteria</taxon>
        <taxon>Legionellales</taxon>
        <taxon>Coxiellaceae</taxon>
        <taxon>Aquicella</taxon>
    </lineage>
</organism>
<evidence type="ECO:0008006" key="5">
    <source>
        <dbReference type="Google" id="ProtNLM"/>
    </source>
</evidence>
<gene>
    <name evidence="3" type="ORF">C8D86_107102</name>
</gene>
<keyword evidence="2" id="KW-0732">Signal</keyword>
<feature type="chain" id="PRO_5016655696" description="YD repeat-containing protein" evidence="2">
    <location>
        <begin position="23"/>
        <end position="91"/>
    </location>
</feature>
<sequence length="91" mass="9667">MATSLKKIIGSVLLLSAMSAVAAQEGQMTYKQRQLPDGSVETEYNGPDGSKMRQVQRANGVVETYVTDAQGNSTITTQHPGGQVEVKTKGP</sequence>
<evidence type="ECO:0000313" key="3">
    <source>
        <dbReference type="EMBL" id="RDI45222.1"/>
    </source>
</evidence>
<comment type="caution">
    <text evidence="3">The sequence shown here is derived from an EMBL/GenBank/DDBJ whole genome shotgun (WGS) entry which is preliminary data.</text>
</comment>
<dbReference type="Proteomes" id="UP000254720">
    <property type="component" value="Unassembled WGS sequence"/>
</dbReference>
<accession>A0A370GNC0</accession>
<feature type="region of interest" description="Disordered" evidence="1">
    <location>
        <begin position="29"/>
        <end position="51"/>
    </location>
</feature>